<keyword evidence="2" id="KW-1185">Reference proteome</keyword>
<accession>A0AAD6QUS7</accession>
<dbReference type="EMBL" id="JAQIZT010000005">
    <property type="protein sequence ID" value="KAJ6996757.1"/>
    <property type="molecule type" value="Genomic_DNA"/>
</dbReference>
<sequence length="33" mass="3795">MTRTVFPVLLQMSTDQYPTKTSKGKEKSFAQMD</sequence>
<name>A0AAD6QUS7_9ROSI</name>
<dbReference type="Proteomes" id="UP001164929">
    <property type="component" value="Chromosome 5"/>
</dbReference>
<comment type="caution">
    <text evidence="1">The sequence shown here is derived from an EMBL/GenBank/DDBJ whole genome shotgun (WGS) entry which is preliminary data.</text>
</comment>
<evidence type="ECO:0000313" key="1">
    <source>
        <dbReference type="EMBL" id="KAJ6996757.1"/>
    </source>
</evidence>
<evidence type="ECO:0000313" key="2">
    <source>
        <dbReference type="Proteomes" id="UP001164929"/>
    </source>
</evidence>
<proteinExistence type="predicted"/>
<dbReference type="AlphaFoldDB" id="A0AAD6QUS7"/>
<gene>
    <name evidence="1" type="ORF">NC653_013374</name>
</gene>
<reference evidence="1" key="1">
    <citation type="journal article" date="2023" name="Mol. Ecol. Resour.">
        <title>Chromosome-level genome assembly of a triploid poplar Populus alba 'Berolinensis'.</title>
        <authorList>
            <person name="Chen S."/>
            <person name="Yu Y."/>
            <person name="Wang X."/>
            <person name="Wang S."/>
            <person name="Zhang T."/>
            <person name="Zhou Y."/>
            <person name="He R."/>
            <person name="Meng N."/>
            <person name="Wang Y."/>
            <person name="Liu W."/>
            <person name="Liu Z."/>
            <person name="Liu J."/>
            <person name="Guo Q."/>
            <person name="Huang H."/>
            <person name="Sederoff R.R."/>
            <person name="Wang G."/>
            <person name="Qu G."/>
            <person name="Chen S."/>
        </authorList>
    </citation>
    <scope>NUCLEOTIDE SEQUENCE</scope>
    <source>
        <strain evidence="1">SC-2020</strain>
    </source>
</reference>
<organism evidence="1 2">
    <name type="scientific">Populus alba x Populus x berolinensis</name>
    <dbReference type="NCBI Taxonomy" id="444605"/>
    <lineage>
        <taxon>Eukaryota</taxon>
        <taxon>Viridiplantae</taxon>
        <taxon>Streptophyta</taxon>
        <taxon>Embryophyta</taxon>
        <taxon>Tracheophyta</taxon>
        <taxon>Spermatophyta</taxon>
        <taxon>Magnoliopsida</taxon>
        <taxon>eudicotyledons</taxon>
        <taxon>Gunneridae</taxon>
        <taxon>Pentapetalae</taxon>
        <taxon>rosids</taxon>
        <taxon>fabids</taxon>
        <taxon>Malpighiales</taxon>
        <taxon>Salicaceae</taxon>
        <taxon>Saliceae</taxon>
        <taxon>Populus</taxon>
    </lineage>
</organism>
<protein>
    <submittedName>
        <fullName evidence="1">Uncharacterized protein</fullName>
    </submittedName>
</protein>